<feature type="compositionally biased region" description="Polar residues" evidence="1">
    <location>
        <begin position="88"/>
        <end position="103"/>
    </location>
</feature>
<proteinExistence type="predicted"/>
<accession>A0A5B0NV80</accession>
<gene>
    <name evidence="2" type="ORF">PGTUg99_010276</name>
</gene>
<dbReference type="AlphaFoldDB" id="A0A5B0NV80"/>
<protein>
    <submittedName>
        <fullName evidence="2">Uncharacterized protein</fullName>
    </submittedName>
</protein>
<comment type="caution">
    <text evidence="2">The sequence shown here is derived from an EMBL/GenBank/DDBJ whole genome shotgun (WGS) entry which is preliminary data.</text>
</comment>
<evidence type="ECO:0000313" key="3">
    <source>
        <dbReference type="Proteomes" id="UP000325313"/>
    </source>
</evidence>
<name>A0A5B0NV80_PUCGR</name>
<feature type="compositionally biased region" description="Low complexity" evidence="1">
    <location>
        <begin position="120"/>
        <end position="133"/>
    </location>
</feature>
<feature type="region of interest" description="Disordered" evidence="1">
    <location>
        <begin position="81"/>
        <end position="145"/>
    </location>
</feature>
<organism evidence="2 3">
    <name type="scientific">Puccinia graminis f. sp. tritici</name>
    <dbReference type="NCBI Taxonomy" id="56615"/>
    <lineage>
        <taxon>Eukaryota</taxon>
        <taxon>Fungi</taxon>
        <taxon>Dikarya</taxon>
        <taxon>Basidiomycota</taxon>
        <taxon>Pucciniomycotina</taxon>
        <taxon>Pucciniomycetes</taxon>
        <taxon>Pucciniales</taxon>
        <taxon>Pucciniaceae</taxon>
        <taxon>Puccinia</taxon>
    </lineage>
</organism>
<evidence type="ECO:0000256" key="1">
    <source>
        <dbReference type="SAM" id="MobiDB-lite"/>
    </source>
</evidence>
<dbReference type="EMBL" id="VDEP01000383">
    <property type="protein sequence ID" value="KAA1091749.1"/>
    <property type="molecule type" value="Genomic_DNA"/>
</dbReference>
<sequence>MEILSAVNRGVYGRIVPTHLSPHQPQPHSFPITPSITNPQISQYAKRDLHRLPLGCRRRGFPHRFNQMGAAQPFVGGGFGNSFGTSSASQQEVDSHQEQSNLNPDFGDLGGSTSSEQFTKSQSSRKQLESSSSADPDGFGYQQVSPPAYPRVFRIRSVALPRSLPFCGPHPCDDRCICTVPNSFA</sequence>
<reference evidence="2 3" key="1">
    <citation type="submission" date="2019-05" db="EMBL/GenBank/DDBJ databases">
        <title>Emergence of the Ug99 lineage of the wheat stem rust pathogen through somatic hybridization.</title>
        <authorList>
            <person name="Li F."/>
            <person name="Upadhyaya N.M."/>
            <person name="Sperschneider J."/>
            <person name="Matny O."/>
            <person name="Nguyen-Phuc H."/>
            <person name="Mago R."/>
            <person name="Raley C."/>
            <person name="Miller M.E."/>
            <person name="Silverstein K.A.T."/>
            <person name="Henningsen E."/>
            <person name="Hirsch C.D."/>
            <person name="Visser B."/>
            <person name="Pretorius Z.A."/>
            <person name="Steffenson B.J."/>
            <person name="Schwessinger B."/>
            <person name="Dodds P.N."/>
            <person name="Figueroa M."/>
        </authorList>
    </citation>
    <scope>NUCLEOTIDE SEQUENCE [LARGE SCALE GENOMIC DNA]</scope>
    <source>
        <strain evidence="2 3">Ug99</strain>
    </source>
</reference>
<dbReference type="Proteomes" id="UP000325313">
    <property type="component" value="Unassembled WGS sequence"/>
</dbReference>
<evidence type="ECO:0000313" key="2">
    <source>
        <dbReference type="EMBL" id="KAA1091749.1"/>
    </source>
</evidence>